<reference evidence="1" key="1">
    <citation type="submission" date="2022-04" db="EMBL/GenBank/DDBJ databases">
        <title>Jade perch genome.</title>
        <authorList>
            <person name="Chao B."/>
        </authorList>
    </citation>
    <scope>NUCLEOTIDE SEQUENCE</scope>
    <source>
        <strain evidence="1">CB-2022</strain>
    </source>
</reference>
<keyword evidence="2" id="KW-1185">Reference proteome</keyword>
<dbReference type="Proteomes" id="UP000831701">
    <property type="component" value="Chromosome 13"/>
</dbReference>
<proteinExistence type="predicted"/>
<evidence type="ECO:0000313" key="1">
    <source>
        <dbReference type="EMBL" id="KAI3364061.1"/>
    </source>
</evidence>
<organism evidence="1 2">
    <name type="scientific">Scortum barcoo</name>
    <name type="common">barcoo grunter</name>
    <dbReference type="NCBI Taxonomy" id="214431"/>
    <lineage>
        <taxon>Eukaryota</taxon>
        <taxon>Metazoa</taxon>
        <taxon>Chordata</taxon>
        <taxon>Craniata</taxon>
        <taxon>Vertebrata</taxon>
        <taxon>Euteleostomi</taxon>
        <taxon>Actinopterygii</taxon>
        <taxon>Neopterygii</taxon>
        <taxon>Teleostei</taxon>
        <taxon>Neoteleostei</taxon>
        <taxon>Acanthomorphata</taxon>
        <taxon>Eupercaria</taxon>
        <taxon>Centrarchiformes</taxon>
        <taxon>Terapontoidei</taxon>
        <taxon>Terapontidae</taxon>
        <taxon>Scortum</taxon>
    </lineage>
</organism>
<sequence>MEDMEAMHDNCVQEFCAAAETLLVSEQIHFPDEGRFREIAAYTENRWGLQHCVGAIDGSHIPIIAPQHYHTYYFNRKGWHSIILQGVVDGMVLFWNVFAGLPGSLHDARVLRMSTLWELASWGNLFPAHIRNICPVTAGYYILGDSAYALQSWLLKPFHDTG</sequence>
<accession>A0ACB8W850</accession>
<name>A0ACB8W850_9TELE</name>
<dbReference type="EMBL" id="CM041543">
    <property type="protein sequence ID" value="KAI3364061.1"/>
    <property type="molecule type" value="Genomic_DNA"/>
</dbReference>
<comment type="caution">
    <text evidence="1">The sequence shown here is derived from an EMBL/GenBank/DDBJ whole genome shotgun (WGS) entry which is preliminary data.</text>
</comment>
<evidence type="ECO:0000313" key="2">
    <source>
        <dbReference type="Proteomes" id="UP000831701"/>
    </source>
</evidence>
<protein>
    <submittedName>
        <fullName evidence="1">Uncharacterized protein</fullName>
    </submittedName>
</protein>
<gene>
    <name evidence="1" type="ORF">L3Q82_010886</name>
</gene>